<keyword evidence="1" id="KW-1133">Transmembrane helix</keyword>
<dbReference type="EMBL" id="JACOFZ010000004">
    <property type="protein sequence ID" value="MBC3882112.1"/>
    <property type="molecule type" value="Genomic_DNA"/>
</dbReference>
<proteinExistence type="predicted"/>
<dbReference type="Proteomes" id="UP000627446">
    <property type="component" value="Unassembled WGS sequence"/>
</dbReference>
<organism evidence="2 3">
    <name type="scientific">Undibacterium nitidum</name>
    <dbReference type="NCBI Taxonomy" id="2762298"/>
    <lineage>
        <taxon>Bacteria</taxon>
        <taxon>Pseudomonadati</taxon>
        <taxon>Pseudomonadota</taxon>
        <taxon>Betaproteobacteria</taxon>
        <taxon>Burkholderiales</taxon>
        <taxon>Oxalobacteraceae</taxon>
        <taxon>Undibacterium</taxon>
    </lineage>
</organism>
<dbReference type="RefSeq" id="WP_186920449.1">
    <property type="nucleotide sequence ID" value="NZ_JACOFZ010000004.1"/>
</dbReference>
<accession>A0A923HT72</accession>
<name>A0A923HT72_9BURK</name>
<keyword evidence="1" id="KW-0472">Membrane</keyword>
<reference evidence="2" key="1">
    <citation type="submission" date="2020-08" db="EMBL/GenBank/DDBJ databases">
        <title>Novel species isolated from subtropical streams in China.</title>
        <authorList>
            <person name="Lu H."/>
        </authorList>
    </citation>
    <scope>NUCLEOTIDE SEQUENCE</scope>
    <source>
        <strain evidence="2">LX22W</strain>
    </source>
</reference>
<evidence type="ECO:0008006" key="4">
    <source>
        <dbReference type="Google" id="ProtNLM"/>
    </source>
</evidence>
<sequence length="157" mass="16450">MKLSLRQRQSGSSLVAAIFLLVVIAGLGVFMLSIYSAQQRTSSMDIRGARAYQAAKAGIEWGTYQIMVQENSSPALAPYNCVGAMGTPAFAGSLQGYIVSVSCNLTTTTEGSNTIRVYQITSTASSSAAPAPDFVERQITGRIATCRVGPGNAAICN</sequence>
<dbReference type="AlphaFoldDB" id="A0A923HT72"/>
<protein>
    <recommendedName>
        <fullName evidence="4">MSHA biogenesis protein MshP</fullName>
    </recommendedName>
</protein>
<keyword evidence="3" id="KW-1185">Reference proteome</keyword>
<feature type="transmembrane region" description="Helical" evidence="1">
    <location>
        <begin position="12"/>
        <end position="35"/>
    </location>
</feature>
<evidence type="ECO:0000256" key="1">
    <source>
        <dbReference type="SAM" id="Phobius"/>
    </source>
</evidence>
<keyword evidence="1" id="KW-0812">Transmembrane</keyword>
<comment type="caution">
    <text evidence="2">The sequence shown here is derived from an EMBL/GenBank/DDBJ whole genome shotgun (WGS) entry which is preliminary data.</text>
</comment>
<gene>
    <name evidence="2" type="ORF">H8K36_12040</name>
</gene>
<evidence type="ECO:0000313" key="2">
    <source>
        <dbReference type="EMBL" id="MBC3882112.1"/>
    </source>
</evidence>
<evidence type="ECO:0000313" key="3">
    <source>
        <dbReference type="Proteomes" id="UP000627446"/>
    </source>
</evidence>